<organism evidence="1 2">
    <name type="scientific">Thiorhodococcus drewsii AZ1</name>
    <dbReference type="NCBI Taxonomy" id="765913"/>
    <lineage>
        <taxon>Bacteria</taxon>
        <taxon>Pseudomonadati</taxon>
        <taxon>Pseudomonadota</taxon>
        <taxon>Gammaproteobacteria</taxon>
        <taxon>Chromatiales</taxon>
        <taxon>Chromatiaceae</taxon>
        <taxon>Thiorhodococcus</taxon>
    </lineage>
</organism>
<dbReference type="RefSeq" id="WP_007042612.1">
    <property type="nucleotide sequence ID" value="NZ_AFWT01000041.1"/>
</dbReference>
<reference evidence="1 2" key="1">
    <citation type="submission" date="2011-06" db="EMBL/GenBank/DDBJ databases">
        <title>The draft genome of Thiorhodococcus drewsii AZ1.</title>
        <authorList>
            <consortium name="US DOE Joint Genome Institute (JGI-PGF)"/>
            <person name="Lucas S."/>
            <person name="Han J."/>
            <person name="Lapidus A."/>
            <person name="Cheng J.-F."/>
            <person name="Goodwin L."/>
            <person name="Pitluck S."/>
            <person name="Peters L."/>
            <person name="Land M.L."/>
            <person name="Hauser L."/>
            <person name="Vogl K."/>
            <person name="Liu Z."/>
            <person name="Imhoff J."/>
            <person name="Thiel V."/>
            <person name="Frigaard N.-U."/>
            <person name="Bryant D.A."/>
            <person name="Woyke T.J."/>
        </authorList>
    </citation>
    <scope>NUCLEOTIDE SEQUENCE [LARGE SCALE GENOMIC DNA]</scope>
    <source>
        <strain evidence="1 2">AZ1</strain>
    </source>
</reference>
<dbReference type="AlphaFoldDB" id="G2E6I6"/>
<protein>
    <submittedName>
        <fullName evidence="1">Uncharacterized protein</fullName>
    </submittedName>
</protein>
<gene>
    <name evidence="1" type="ORF">ThidrDRAFT_3899</name>
</gene>
<evidence type="ECO:0000313" key="1">
    <source>
        <dbReference type="EMBL" id="EGV28270.1"/>
    </source>
</evidence>
<keyword evidence="2" id="KW-1185">Reference proteome</keyword>
<comment type="caution">
    <text evidence="1">The sequence shown here is derived from an EMBL/GenBank/DDBJ whole genome shotgun (WGS) entry which is preliminary data.</text>
</comment>
<dbReference type="EMBL" id="AFWT01000041">
    <property type="protein sequence ID" value="EGV28270.1"/>
    <property type="molecule type" value="Genomic_DNA"/>
</dbReference>
<evidence type="ECO:0000313" key="2">
    <source>
        <dbReference type="Proteomes" id="UP000004200"/>
    </source>
</evidence>
<proteinExistence type="predicted"/>
<dbReference type="eggNOG" id="ENOG50337X1">
    <property type="taxonomic scope" value="Bacteria"/>
</dbReference>
<accession>G2E6I6</accession>
<name>G2E6I6_9GAMM</name>
<dbReference type="Proteomes" id="UP000004200">
    <property type="component" value="Unassembled WGS sequence"/>
</dbReference>
<dbReference type="OrthoDB" id="6025396at2"/>
<dbReference type="STRING" id="765913.ThidrDRAFT_3899"/>
<sequence length="95" mass="11007">MSDSQLEAGVIVAILDRMSTQRLPRALDLKEKVDQGERLDSFDIQFLQDVFEFTQSQQHTWENHPELQNIIARLVHLYHEITTKALENEEKASDG</sequence>